<dbReference type="InterPro" id="IPR044752">
    <property type="entry name" value="PIN-like_EXO1"/>
</dbReference>
<dbReference type="InterPro" id="IPR036279">
    <property type="entry name" value="5-3_exonuclease_C_sf"/>
</dbReference>
<dbReference type="SMART" id="SM00484">
    <property type="entry name" value="XPGI"/>
    <property type="match status" value="1"/>
</dbReference>
<dbReference type="InterPro" id="IPR029060">
    <property type="entry name" value="PIN-like_dom_sf"/>
</dbReference>
<dbReference type="Gene3D" id="3.40.50.1010">
    <property type="entry name" value="5'-nuclease"/>
    <property type="match status" value="1"/>
</dbReference>
<dbReference type="PANTHER" id="PTHR11081:SF65">
    <property type="entry name" value="DNA DAMAGE-INDUCIBLE PROTEIN DIN7-RELATED"/>
    <property type="match status" value="1"/>
</dbReference>
<keyword evidence="6" id="KW-0378">Hydrolase</keyword>
<evidence type="ECO:0000313" key="13">
    <source>
        <dbReference type="Proteomes" id="UP001201163"/>
    </source>
</evidence>
<evidence type="ECO:0000259" key="11">
    <source>
        <dbReference type="SMART" id="SM00485"/>
    </source>
</evidence>
<evidence type="ECO:0000256" key="3">
    <source>
        <dbReference type="ARBA" id="ARBA00022722"/>
    </source>
</evidence>
<protein>
    <submittedName>
        <fullName evidence="12">PIN domain-like protein</fullName>
    </submittedName>
</protein>
<dbReference type="GO" id="GO:0005634">
    <property type="term" value="C:nucleus"/>
    <property type="evidence" value="ECO:0007669"/>
    <property type="project" value="UniProtKB-SubCell"/>
</dbReference>
<dbReference type="FunFam" id="3.40.50.1010:FF:000002">
    <property type="entry name" value="Exonuclease 1, putative"/>
    <property type="match status" value="1"/>
</dbReference>
<dbReference type="PANTHER" id="PTHR11081">
    <property type="entry name" value="FLAP ENDONUCLEASE FAMILY MEMBER"/>
    <property type="match status" value="1"/>
</dbReference>
<dbReference type="SUPFAM" id="SSF88723">
    <property type="entry name" value="PIN domain-like"/>
    <property type="match status" value="1"/>
</dbReference>
<name>A0AAD4LHG8_9AGAM</name>
<dbReference type="SMART" id="SM00485">
    <property type="entry name" value="XPGN"/>
    <property type="match status" value="1"/>
</dbReference>
<proteinExistence type="predicted"/>
<dbReference type="GO" id="GO:0008409">
    <property type="term" value="F:5'-3' exonuclease activity"/>
    <property type="evidence" value="ECO:0007669"/>
    <property type="project" value="UniProtKB-ARBA"/>
</dbReference>
<dbReference type="GO" id="GO:0006281">
    <property type="term" value="P:DNA repair"/>
    <property type="evidence" value="ECO:0007669"/>
    <property type="project" value="UniProtKB-KW"/>
</dbReference>
<evidence type="ECO:0000256" key="9">
    <source>
        <dbReference type="ARBA" id="ARBA00023242"/>
    </source>
</evidence>
<keyword evidence="3" id="KW-0540">Nuclease</keyword>
<dbReference type="AlphaFoldDB" id="A0AAD4LHG8"/>
<dbReference type="SMART" id="SM00279">
    <property type="entry name" value="HhH2"/>
    <property type="match status" value="1"/>
</dbReference>
<dbReference type="GO" id="GO:0017108">
    <property type="term" value="F:5'-flap endonuclease activity"/>
    <property type="evidence" value="ECO:0007669"/>
    <property type="project" value="TreeGrafter"/>
</dbReference>
<evidence type="ECO:0000256" key="4">
    <source>
        <dbReference type="ARBA" id="ARBA00022723"/>
    </source>
</evidence>
<dbReference type="InterPro" id="IPR006084">
    <property type="entry name" value="XPG/Rad2"/>
</dbReference>
<evidence type="ECO:0000313" key="12">
    <source>
        <dbReference type="EMBL" id="KAH8987790.1"/>
    </source>
</evidence>
<dbReference type="InterPro" id="IPR019974">
    <property type="entry name" value="XPG_CS"/>
</dbReference>
<dbReference type="Pfam" id="PF00752">
    <property type="entry name" value="XPG_N"/>
    <property type="match status" value="1"/>
</dbReference>
<evidence type="ECO:0000256" key="2">
    <source>
        <dbReference type="ARBA" id="ARBA00004123"/>
    </source>
</evidence>
<gene>
    <name evidence="12" type="ORF">EDB92DRAFT_1091222</name>
</gene>
<sequence>MGIQGLLPFLKSIHKQRHLRELSGQTLAVDGYVWLHRGTYTCSTELATGKATCKYVHYAMQRVRLLRHYGIHPYMVFDGGRLPAKRGTEEERRRRRTENLARANALAAEGKHTQAREYFSKCIDVTPEMAFQLIKALRAEGVPYIVAPYEADAQLAYLERTGIVDGIITEDSDLLVFGCKNVYFKLNDVESTVISISRDDFGKVTDCSLRGWTDGQFRAMAILSGCDYLPSIPGVGLKTAWTLLRKYRTPENVIRALRLEGKKSVPQGYLDAFVATEKVFLYQRVYDPLEEKLVNLTQIPCGEALSPADGAFIGEDVAPAVAKLIATGESGPKYTVAHRGY</sequence>
<dbReference type="EMBL" id="JAKELL010000045">
    <property type="protein sequence ID" value="KAH8987790.1"/>
    <property type="molecule type" value="Genomic_DNA"/>
</dbReference>
<accession>A0AAD4LHG8</accession>
<dbReference type="InterPro" id="IPR008918">
    <property type="entry name" value="HhH2"/>
</dbReference>
<dbReference type="Proteomes" id="UP001201163">
    <property type="component" value="Unassembled WGS sequence"/>
</dbReference>
<organism evidence="12 13">
    <name type="scientific">Lactarius akahatsu</name>
    <dbReference type="NCBI Taxonomy" id="416441"/>
    <lineage>
        <taxon>Eukaryota</taxon>
        <taxon>Fungi</taxon>
        <taxon>Dikarya</taxon>
        <taxon>Basidiomycota</taxon>
        <taxon>Agaricomycotina</taxon>
        <taxon>Agaricomycetes</taxon>
        <taxon>Russulales</taxon>
        <taxon>Russulaceae</taxon>
        <taxon>Lactarius</taxon>
    </lineage>
</organism>
<comment type="caution">
    <text evidence="12">The sequence shown here is derived from an EMBL/GenBank/DDBJ whole genome shotgun (WGS) entry which is preliminary data.</text>
</comment>
<dbReference type="PRINTS" id="PR00853">
    <property type="entry name" value="XPGRADSUPER"/>
</dbReference>
<keyword evidence="7" id="KW-0460">Magnesium</keyword>
<evidence type="ECO:0000259" key="10">
    <source>
        <dbReference type="SMART" id="SM00484"/>
    </source>
</evidence>
<dbReference type="FunFam" id="1.10.150.20:FF:000011">
    <property type="entry name" value="exonuclease 1"/>
    <property type="match status" value="1"/>
</dbReference>
<evidence type="ECO:0000256" key="5">
    <source>
        <dbReference type="ARBA" id="ARBA00022763"/>
    </source>
</evidence>
<dbReference type="GO" id="GO:0003677">
    <property type="term" value="F:DNA binding"/>
    <property type="evidence" value="ECO:0007669"/>
    <property type="project" value="InterPro"/>
</dbReference>
<dbReference type="CDD" id="cd09901">
    <property type="entry name" value="H3TH_FEN1-like"/>
    <property type="match status" value="1"/>
</dbReference>
<dbReference type="PROSITE" id="PS00842">
    <property type="entry name" value="XPG_2"/>
    <property type="match status" value="1"/>
</dbReference>
<dbReference type="InterPro" id="IPR006085">
    <property type="entry name" value="XPG_DNA_repair_N"/>
</dbReference>
<keyword evidence="4" id="KW-0479">Metal-binding</keyword>
<feature type="domain" description="XPG-I" evidence="10">
    <location>
        <begin position="138"/>
        <end position="207"/>
    </location>
</feature>
<dbReference type="CDD" id="cd09857">
    <property type="entry name" value="PIN_EXO1"/>
    <property type="match status" value="1"/>
</dbReference>
<evidence type="ECO:0000256" key="8">
    <source>
        <dbReference type="ARBA" id="ARBA00023204"/>
    </source>
</evidence>
<dbReference type="InterPro" id="IPR006086">
    <property type="entry name" value="XPG-I_dom"/>
</dbReference>
<keyword evidence="9" id="KW-0539">Nucleus</keyword>
<dbReference type="Gene3D" id="1.10.150.20">
    <property type="entry name" value="5' to 3' exonuclease, C-terminal subdomain"/>
    <property type="match status" value="1"/>
</dbReference>
<evidence type="ECO:0000256" key="1">
    <source>
        <dbReference type="ARBA" id="ARBA00001946"/>
    </source>
</evidence>
<feature type="domain" description="XPG N-terminal" evidence="11">
    <location>
        <begin position="1"/>
        <end position="99"/>
    </location>
</feature>
<dbReference type="Pfam" id="PF00867">
    <property type="entry name" value="XPG_I"/>
    <property type="match status" value="1"/>
</dbReference>
<keyword evidence="13" id="KW-1185">Reference proteome</keyword>
<evidence type="ECO:0000256" key="6">
    <source>
        <dbReference type="ARBA" id="ARBA00022801"/>
    </source>
</evidence>
<comment type="cofactor">
    <cofactor evidence="1">
        <name>Mg(2+)</name>
        <dbReference type="ChEBI" id="CHEBI:18420"/>
    </cofactor>
</comment>
<dbReference type="SUPFAM" id="SSF47807">
    <property type="entry name" value="5' to 3' exonuclease, C-terminal subdomain"/>
    <property type="match status" value="1"/>
</dbReference>
<dbReference type="GO" id="GO:0046872">
    <property type="term" value="F:metal ion binding"/>
    <property type="evidence" value="ECO:0007669"/>
    <property type="project" value="UniProtKB-KW"/>
</dbReference>
<evidence type="ECO:0000256" key="7">
    <source>
        <dbReference type="ARBA" id="ARBA00022842"/>
    </source>
</evidence>
<comment type="subcellular location">
    <subcellularLocation>
        <location evidence="2">Nucleus</location>
    </subcellularLocation>
</comment>
<keyword evidence="8" id="KW-0234">DNA repair</keyword>
<keyword evidence="5" id="KW-0227">DNA damage</keyword>
<reference evidence="12" key="1">
    <citation type="submission" date="2022-01" db="EMBL/GenBank/DDBJ databases">
        <title>Comparative genomics reveals a dynamic genome evolution in the ectomycorrhizal milk-cap (Lactarius) mushrooms.</title>
        <authorList>
            <consortium name="DOE Joint Genome Institute"/>
            <person name="Lebreton A."/>
            <person name="Tang N."/>
            <person name="Kuo A."/>
            <person name="LaButti K."/>
            <person name="Drula E."/>
            <person name="Barry K."/>
            <person name="Clum A."/>
            <person name="Lipzen A."/>
            <person name="Mousain D."/>
            <person name="Ng V."/>
            <person name="Wang R."/>
            <person name="Wang X."/>
            <person name="Dai Y."/>
            <person name="Henrissat B."/>
            <person name="Grigoriev I.V."/>
            <person name="Guerin-Laguette A."/>
            <person name="Yu F."/>
            <person name="Martin F.M."/>
        </authorList>
    </citation>
    <scope>NUCLEOTIDE SEQUENCE</scope>
    <source>
        <strain evidence="12">QP</strain>
    </source>
</reference>